<dbReference type="PANTHER" id="PTHR47764:SF2">
    <property type="entry name" value="UBIQUITIN-LIKE PROTEASE FAMILY PROFILE DOMAIN-CONTAINING PROTEIN"/>
    <property type="match status" value="1"/>
</dbReference>
<gene>
    <name evidence="1" type="ORF">ALMOND_2B002965</name>
</gene>
<accession>A0A5E4FN65</accession>
<dbReference type="EMBL" id="CABIKO010000151">
    <property type="protein sequence ID" value="VVA28838.1"/>
    <property type="molecule type" value="Genomic_DNA"/>
</dbReference>
<dbReference type="PANTHER" id="PTHR47764">
    <property type="entry name" value="UBIQUITIN-LIKE-SPECIFIC PROTEASE 2B-RELATED"/>
    <property type="match status" value="1"/>
</dbReference>
<name>A0A5E4FN65_PRUDU</name>
<evidence type="ECO:0000313" key="1">
    <source>
        <dbReference type="EMBL" id="VVA28838.1"/>
    </source>
</evidence>
<proteinExistence type="predicted"/>
<evidence type="ECO:0000313" key="2">
    <source>
        <dbReference type="Proteomes" id="UP000327085"/>
    </source>
</evidence>
<dbReference type="Proteomes" id="UP000327085">
    <property type="component" value="Chromosome 4"/>
</dbReference>
<organism evidence="1 2">
    <name type="scientific">Prunus dulcis</name>
    <name type="common">Almond</name>
    <name type="synonym">Amygdalus dulcis</name>
    <dbReference type="NCBI Taxonomy" id="3755"/>
    <lineage>
        <taxon>Eukaryota</taxon>
        <taxon>Viridiplantae</taxon>
        <taxon>Streptophyta</taxon>
        <taxon>Embryophyta</taxon>
        <taxon>Tracheophyta</taxon>
        <taxon>Spermatophyta</taxon>
        <taxon>Magnoliopsida</taxon>
        <taxon>eudicotyledons</taxon>
        <taxon>Gunneridae</taxon>
        <taxon>Pentapetalae</taxon>
        <taxon>rosids</taxon>
        <taxon>fabids</taxon>
        <taxon>Rosales</taxon>
        <taxon>Rosaceae</taxon>
        <taxon>Amygdaloideae</taxon>
        <taxon>Amygdaleae</taxon>
        <taxon>Prunus</taxon>
    </lineage>
</organism>
<dbReference type="AlphaFoldDB" id="A0A5E4FN65"/>
<dbReference type="InParanoid" id="A0A5E4FN65"/>
<reference evidence="2" key="1">
    <citation type="journal article" date="2020" name="Plant J.">
        <title>Transposons played a major role in the diversification between the closely related almond and peach genomes: results from the almond genome sequence.</title>
        <authorList>
            <person name="Alioto T."/>
            <person name="Alexiou K.G."/>
            <person name="Bardil A."/>
            <person name="Barteri F."/>
            <person name="Castanera R."/>
            <person name="Cruz F."/>
            <person name="Dhingra A."/>
            <person name="Duval H."/>
            <person name="Fernandez I Marti A."/>
            <person name="Frias L."/>
            <person name="Galan B."/>
            <person name="Garcia J.L."/>
            <person name="Howad W."/>
            <person name="Gomez-Garrido J."/>
            <person name="Gut M."/>
            <person name="Julca I."/>
            <person name="Morata J."/>
            <person name="Puigdomenech P."/>
            <person name="Ribeca P."/>
            <person name="Rubio Cabetas M.J."/>
            <person name="Vlasova A."/>
            <person name="Wirthensohn M."/>
            <person name="Garcia-Mas J."/>
            <person name="Gabaldon T."/>
            <person name="Casacuberta J.M."/>
            <person name="Arus P."/>
        </authorList>
    </citation>
    <scope>NUCLEOTIDE SEQUENCE [LARGE SCALE GENOMIC DNA]</scope>
    <source>
        <strain evidence="2">cv. Texas</strain>
    </source>
</reference>
<dbReference type="Gramene" id="VVA28838">
    <property type="protein sequence ID" value="VVA28838"/>
    <property type="gene ID" value="Prudul26B002965"/>
</dbReference>
<protein>
    <submittedName>
        <fullName evidence="1">PREDICTED: probable ubiquitin-like-specific</fullName>
    </submittedName>
</protein>
<sequence length="367" mass="42456">MGQFEAPTMVFSTKEGAATPPCALVDPPLTSPSGARQPLTHLIVRRLSDDVTIGPFKITKFSNFLNPDWFLPSEASLKRTLIQRLIFELLENCYREKTLQQLPVMKTRLNFWNAMSMKLAWFSGNFLSQGPPLAHYLDNISHLTKSHLFTFLMEAIPPIENEEHLLFRLHETLAIRMLSLLKVLKTMIRCMMAIKVEVLKTMIRCIITMDMEVLKTLIRYMRAMEREVLKSMIRCMMAMEMEVPDGNENEGSRDRVKVHDCNENEAPLSSCQENPDIPTHQDSNMVDNRTISCDDMQMFDDDRMPEPQEQPTAKRLRLTPPLEGKNVSHDACLRIEICEGLYALFAFHWVFVYKYFDRYSGPKKKVL</sequence>